<dbReference type="Pfam" id="PF00078">
    <property type="entry name" value="RVT_1"/>
    <property type="match status" value="1"/>
</dbReference>
<dbReference type="InterPro" id="IPR043502">
    <property type="entry name" value="DNA/RNA_pol_sf"/>
</dbReference>
<dbReference type="EMBL" id="JAJSOF020000027">
    <property type="protein sequence ID" value="KAJ4433981.1"/>
    <property type="molecule type" value="Genomic_DNA"/>
</dbReference>
<feature type="domain" description="Reverse transcriptase" evidence="1">
    <location>
        <begin position="1"/>
        <end position="200"/>
    </location>
</feature>
<dbReference type="PANTHER" id="PTHR47027:SF20">
    <property type="entry name" value="REVERSE TRANSCRIPTASE-LIKE PROTEIN WITH RNA-DIRECTED DNA POLYMERASE DOMAIN"/>
    <property type="match status" value="1"/>
</dbReference>
<comment type="caution">
    <text evidence="2">The sequence shown here is derived from an EMBL/GenBank/DDBJ whole genome shotgun (WGS) entry which is preliminary data.</text>
</comment>
<protein>
    <recommendedName>
        <fullName evidence="1">Reverse transcriptase domain-containing protein</fullName>
    </recommendedName>
</protein>
<name>A0ABQ8SJJ8_PERAM</name>
<dbReference type="PANTHER" id="PTHR47027">
    <property type="entry name" value="REVERSE TRANSCRIPTASE DOMAIN-CONTAINING PROTEIN"/>
    <property type="match status" value="1"/>
</dbReference>
<dbReference type="PROSITE" id="PS50878">
    <property type="entry name" value="RT_POL"/>
    <property type="match status" value="1"/>
</dbReference>
<sequence length="200" mass="22639">MAGLCESGNEPPSSLKAISAEEAGTAEFVKSELISVSSGRSVEEQLEEEQFDFRKGKGTTDAIGLLRTIAERYLEKNKAMYIVFVNLEKVFDSVDWNTLIGILKNIAVDWKERRLFSNLYMKRVKVRIGEEMSEVSEIVRGVRQGRPSSSVLFNIYLEDLVKNCFRNMGGVIVGGRRMKCIRFADDMALLAEEETICYWS</sequence>
<keyword evidence="3" id="KW-1185">Reference proteome</keyword>
<organism evidence="2 3">
    <name type="scientific">Periplaneta americana</name>
    <name type="common">American cockroach</name>
    <name type="synonym">Blatta americana</name>
    <dbReference type="NCBI Taxonomy" id="6978"/>
    <lineage>
        <taxon>Eukaryota</taxon>
        <taxon>Metazoa</taxon>
        <taxon>Ecdysozoa</taxon>
        <taxon>Arthropoda</taxon>
        <taxon>Hexapoda</taxon>
        <taxon>Insecta</taxon>
        <taxon>Pterygota</taxon>
        <taxon>Neoptera</taxon>
        <taxon>Polyneoptera</taxon>
        <taxon>Dictyoptera</taxon>
        <taxon>Blattodea</taxon>
        <taxon>Blattoidea</taxon>
        <taxon>Blattidae</taxon>
        <taxon>Blattinae</taxon>
        <taxon>Periplaneta</taxon>
    </lineage>
</organism>
<proteinExistence type="predicted"/>
<evidence type="ECO:0000259" key="1">
    <source>
        <dbReference type="PROSITE" id="PS50878"/>
    </source>
</evidence>
<dbReference type="Proteomes" id="UP001148838">
    <property type="component" value="Unassembled WGS sequence"/>
</dbReference>
<dbReference type="InterPro" id="IPR000477">
    <property type="entry name" value="RT_dom"/>
</dbReference>
<accession>A0ABQ8SJJ8</accession>
<gene>
    <name evidence="2" type="ORF">ANN_16300</name>
</gene>
<evidence type="ECO:0000313" key="2">
    <source>
        <dbReference type="EMBL" id="KAJ4433981.1"/>
    </source>
</evidence>
<evidence type="ECO:0000313" key="3">
    <source>
        <dbReference type="Proteomes" id="UP001148838"/>
    </source>
</evidence>
<dbReference type="SUPFAM" id="SSF56672">
    <property type="entry name" value="DNA/RNA polymerases"/>
    <property type="match status" value="1"/>
</dbReference>
<reference evidence="2 3" key="1">
    <citation type="journal article" date="2022" name="Allergy">
        <title>Genome assembly and annotation of Periplaneta americana reveal a comprehensive cockroach allergen profile.</title>
        <authorList>
            <person name="Wang L."/>
            <person name="Xiong Q."/>
            <person name="Saelim N."/>
            <person name="Wang L."/>
            <person name="Nong W."/>
            <person name="Wan A.T."/>
            <person name="Shi M."/>
            <person name="Liu X."/>
            <person name="Cao Q."/>
            <person name="Hui J.H.L."/>
            <person name="Sookrung N."/>
            <person name="Leung T.F."/>
            <person name="Tungtrongchitr A."/>
            <person name="Tsui S.K.W."/>
        </authorList>
    </citation>
    <scope>NUCLEOTIDE SEQUENCE [LARGE SCALE GENOMIC DNA]</scope>
    <source>
        <strain evidence="2">PWHHKU_190912</strain>
    </source>
</reference>